<dbReference type="AlphaFoldDB" id="A0AA38FEX2"/>
<dbReference type="Pfam" id="PF07707">
    <property type="entry name" value="BACK"/>
    <property type="match status" value="1"/>
</dbReference>
<dbReference type="GO" id="GO:0005634">
    <property type="term" value="C:nucleus"/>
    <property type="evidence" value="ECO:0007669"/>
    <property type="project" value="TreeGrafter"/>
</dbReference>
<feature type="non-terminal residue" evidence="5">
    <location>
        <position position="1"/>
    </location>
</feature>
<reference evidence="5 6" key="1">
    <citation type="journal article" date="2021" name="Nat. Plants">
        <title>The Taxus genome provides insights into paclitaxel biosynthesis.</title>
        <authorList>
            <person name="Xiong X."/>
            <person name="Gou J."/>
            <person name="Liao Q."/>
            <person name="Li Y."/>
            <person name="Zhou Q."/>
            <person name="Bi G."/>
            <person name="Li C."/>
            <person name="Du R."/>
            <person name="Wang X."/>
            <person name="Sun T."/>
            <person name="Guo L."/>
            <person name="Liang H."/>
            <person name="Lu P."/>
            <person name="Wu Y."/>
            <person name="Zhang Z."/>
            <person name="Ro D.K."/>
            <person name="Shang Y."/>
            <person name="Huang S."/>
            <person name="Yan J."/>
        </authorList>
    </citation>
    <scope>NUCLEOTIDE SEQUENCE [LARGE SCALE GENOMIC DNA]</scope>
    <source>
        <strain evidence="5">Ta-2019</strain>
    </source>
</reference>
<dbReference type="InterPro" id="IPR011333">
    <property type="entry name" value="SKP1/BTB/POZ_sf"/>
</dbReference>
<evidence type="ECO:0000256" key="3">
    <source>
        <dbReference type="ARBA" id="ARBA00022786"/>
    </source>
</evidence>
<comment type="caution">
    <text evidence="5">The sequence shown here is derived from an EMBL/GenBank/DDBJ whole genome shotgun (WGS) entry which is preliminary data.</text>
</comment>
<dbReference type="Gene3D" id="1.25.40.420">
    <property type="match status" value="1"/>
</dbReference>
<dbReference type="Gene3D" id="3.30.710.10">
    <property type="entry name" value="Potassium Channel Kv1.1, Chain A"/>
    <property type="match status" value="1"/>
</dbReference>
<dbReference type="OMA" id="HCINALN"/>
<comment type="pathway">
    <text evidence="2">Protein modification; protein ubiquitination.</text>
</comment>
<feature type="domain" description="BACK" evidence="4">
    <location>
        <begin position="74"/>
        <end position="162"/>
    </location>
</feature>
<dbReference type="EMBL" id="JAHRHJ020000008">
    <property type="protein sequence ID" value="KAH9303654.1"/>
    <property type="molecule type" value="Genomic_DNA"/>
</dbReference>
<evidence type="ECO:0000313" key="6">
    <source>
        <dbReference type="Proteomes" id="UP000824469"/>
    </source>
</evidence>
<sequence>GEAFMDLLEFIYIGTLKAETASALLDVLIVANKFEVPSCLHHCINALNPPVTVETAVLSLGLPSNIRMVEAVKPLINAAKGFLTQNFKKMREFEGNLPLTILEEILSKDELRVRSEDVLYDFVMDWSRKHYADEIERKKVLNNKLVHLIRFPYLSKEKLKEIYFTKDFDSVNALKRIMEALIFKREPSQTMKSYISEDINHPEMFCERSYINKPVTTVEFDAPHKECIIFWDIKKDDCLSLHSKGSLCSQVILCGNQLFLLKAYAPKDDEGLPVSFGLCLQMASKDDITIKYIFSARLKLSCNFFERSSGTARLRHKEMVGEPNLFSMEWSQFICDNQLHFIDNFLHLRVTLILRK</sequence>
<proteinExistence type="predicted"/>
<dbReference type="Proteomes" id="UP000824469">
    <property type="component" value="Unassembled WGS sequence"/>
</dbReference>
<evidence type="ECO:0000256" key="1">
    <source>
        <dbReference type="ARBA" id="ARBA00002668"/>
    </source>
</evidence>
<comment type="function">
    <text evidence="1">May act as a substrate-specific adapter of an E3 ubiquitin-protein ligase complex (CUL3-RBX1-BTB) which mediates the ubiquitination and subsequent proteasomal degradation of target proteins.</text>
</comment>
<dbReference type="InterPro" id="IPR045890">
    <property type="entry name" value="POB1-like"/>
</dbReference>
<gene>
    <name evidence="5" type="ORF">KI387_008058</name>
</gene>
<organism evidence="5 6">
    <name type="scientific">Taxus chinensis</name>
    <name type="common">Chinese yew</name>
    <name type="synonym">Taxus wallichiana var. chinensis</name>
    <dbReference type="NCBI Taxonomy" id="29808"/>
    <lineage>
        <taxon>Eukaryota</taxon>
        <taxon>Viridiplantae</taxon>
        <taxon>Streptophyta</taxon>
        <taxon>Embryophyta</taxon>
        <taxon>Tracheophyta</taxon>
        <taxon>Spermatophyta</taxon>
        <taxon>Pinopsida</taxon>
        <taxon>Pinidae</taxon>
        <taxon>Conifers II</taxon>
        <taxon>Cupressales</taxon>
        <taxon>Taxaceae</taxon>
        <taxon>Taxus</taxon>
    </lineage>
</organism>
<keyword evidence="6" id="KW-1185">Reference proteome</keyword>
<dbReference type="PANTHER" id="PTHR46336">
    <property type="entry name" value="OS02G0260700 PROTEIN"/>
    <property type="match status" value="1"/>
</dbReference>
<keyword evidence="3" id="KW-0833">Ubl conjugation pathway</keyword>
<dbReference type="FunFam" id="1.25.40.420:FF:000008">
    <property type="entry name" value="BTB/POZ domain-containing protein POB1"/>
    <property type="match status" value="1"/>
</dbReference>
<dbReference type="PANTHER" id="PTHR46336:SF3">
    <property type="entry name" value="BTB_POZ DOMAIN-CONTAINING PROTEIN POB1"/>
    <property type="match status" value="1"/>
</dbReference>
<evidence type="ECO:0000259" key="4">
    <source>
        <dbReference type="Pfam" id="PF07707"/>
    </source>
</evidence>
<evidence type="ECO:0000256" key="2">
    <source>
        <dbReference type="ARBA" id="ARBA00004906"/>
    </source>
</evidence>
<name>A0AA38FEX2_TAXCH</name>
<accession>A0AA38FEX2</accession>
<dbReference type="GO" id="GO:0010114">
    <property type="term" value="P:response to red light"/>
    <property type="evidence" value="ECO:0007669"/>
    <property type="project" value="TreeGrafter"/>
</dbReference>
<dbReference type="InterPro" id="IPR011705">
    <property type="entry name" value="BACK"/>
</dbReference>
<evidence type="ECO:0000313" key="5">
    <source>
        <dbReference type="EMBL" id="KAH9303654.1"/>
    </source>
</evidence>
<protein>
    <recommendedName>
        <fullName evidence="4">BACK domain-containing protein</fullName>
    </recommendedName>
</protein>